<keyword evidence="1 7" id="KW-0479">Metal-binding</keyword>
<evidence type="ECO:0000256" key="3">
    <source>
        <dbReference type="ARBA" id="ARBA00022771"/>
    </source>
</evidence>
<dbReference type="AlphaFoldDB" id="A0A1F7VBL6"/>
<dbReference type="Pfam" id="PF21175">
    <property type="entry name" value="RecR_C"/>
    <property type="match status" value="1"/>
</dbReference>
<feature type="domain" description="Toprim" evidence="8">
    <location>
        <begin position="81"/>
        <end position="175"/>
    </location>
</feature>
<dbReference type="PROSITE" id="PS01300">
    <property type="entry name" value="RECR"/>
    <property type="match status" value="1"/>
</dbReference>
<dbReference type="Proteomes" id="UP000176593">
    <property type="component" value="Unassembled WGS sequence"/>
</dbReference>
<dbReference type="SUPFAM" id="SSF111304">
    <property type="entry name" value="Recombination protein RecR"/>
    <property type="match status" value="1"/>
</dbReference>
<keyword evidence="2 7" id="KW-0227">DNA damage</keyword>
<comment type="similarity">
    <text evidence="7">Belongs to the RecR family.</text>
</comment>
<accession>A0A1F7VBL6</accession>
<feature type="zinc finger region" description="C4-type" evidence="7">
    <location>
        <begin position="58"/>
        <end position="73"/>
    </location>
</feature>
<dbReference type="Gene3D" id="3.40.1360.10">
    <property type="match status" value="1"/>
</dbReference>
<keyword evidence="4 7" id="KW-0862">Zinc</keyword>
<dbReference type="Pfam" id="PF13662">
    <property type="entry name" value="Toprim_4"/>
    <property type="match status" value="1"/>
</dbReference>
<dbReference type="Gene3D" id="6.10.250.240">
    <property type="match status" value="1"/>
</dbReference>
<protein>
    <recommendedName>
        <fullName evidence="7">Recombination protein RecR</fullName>
    </recommendedName>
</protein>
<dbReference type="InterPro" id="IPR000093">
    <property type="entry name" value="DNA_Rcmb_RecR"/>
</dbReference>
<dbReference type="GO" id="GO:0006310">
    <property type="term" value="P:DNA recombination"/>
    <property type="evidence" value="ECO:0007669"/>
    <property type="project" value="UniProtKB-UniRule"/>
</dbReference>
<dbReference type="PANTHER" id="PTHR30446">
    <property type="entry name" value="RECOMBINATION PROTEIN RECR"/>
    <property type="match status" value="1"/>
</dbReference>
<evidence type="ECO:0000256" key="7">
    <source>
        <dbReference type="HAMAP-Rule" id="MF_00017"/>
    </source>
</evidence>
<dbReference type="Pfam" id="PF21176">
    <property type="entry name" value="RecR_HhH"/>
    <property type="match status" value="1"/>
</dbReference>
<comment type="caution">
    <text evidence="9">The sequence shown here is derived from an EMBL/GenBank/DDBJ whole genome shotgun (WGS) entry which is preliminary data.</text>
</comment>
<dbReference type="PROSITE" id="PS50880">
    <property type="entry name" value="TOPRIM"/>
    <property type="match status" value="1"/>
</dbReference>
<dbReference type="HAMAP" id="MF_00017">
    <property type="entry name" value="RecR"/>
    <property type="match status" value="1"/>
</dbReference>
<dbReference type="EMBL" id="MGEQ01000002">
    <property type="protein sequence ID" value="OGL87940.1"/>
    <property type="molecule type" value="Genomic_DNA"/>
</dbReference>
<dbReference type="Gene3D" id="1.10.8.420">
    <property type="entry name" value="RecR Domain 1"/>
    <property type="match status" value="1"/>
</dbReference>
<dbReference type="GO" id="GO:0006281">
    <property type="term" value="P:DNA repair"/>
    <property type="evidence" value="ECO:0007669"/>
    <property type="project" value="UniProtKB-UniRule"/>
</dbReference>
<dbReference type="SMART" id="SM00493">
    <property type="entry name" value="TOPRIM"/>
    <property type="match status" value="1"/>
</dbReference>
<dbReference type="Pfam" id="PF02132">
    <property type="entry name" value="RecR_ZnF"/>
    <property type="match status" value="1"/>
</dbReference>
<dbReference type="InterPro" id="IPR015967">
    <property type="entry name" value="Rcmb_RecR_Znf"/>
</dbReference>
<evidence type="ECO:0000259" key="8">
    <source>
        <dbReference type="PROSITE" id="PS50880"/>
    </source>
</evidence>
<evidence type="ECO:0000256" key="6">
    <source>
        <dbReference type="ARBA" id="ARBA00023204"/>
    </source>
</evidence>
<organism evidence="9 10">
    <name type="scientific">Candidatus Uhrbacteria bacterium RIFCSPLOWO2_02_FULL_48_18</name>
    <dbReference type="NCBI Taxonomy" id="1802408"/>
    <lineage>
        <taxon>Bacteria</taxon>
        <taxon>Candidatus Uhriibacteriota</taxon>
    </lineage>
</organism>
<name>A0A1F7VBL6_9BACT</name>
<sequence length="198" mass="21848">MRKFPEPITNLVAAFSRLPGVGPKTALRYVYYMLKQPKADLHVMARALLELGEKIQTCPTCFTYTEKPLCEQCADSRRDKAVLCVVEEPRDISTIEATGFYRGFYHVLGGTLSPIEGITPDALRIRELVGRIQAGGVSEVILALSPTTQGETTILYLTKLLSPHVQVTRLARGLPMGATLEFADEVTLGDALRGRRKL</sequence>
<proteinExistence type="inferred from homology"/>
<evidence type="ECO:0000256" key="4">
    <source>
        <dbReference type="ARBA" id="ARBA00022833"/>
    </source>
</evidence>
<dbReference type="NCBIfam" id="TIGR00615">
    <property type="entry name" value="recR"/>
    <property type="match status" value="1"/>
</dbReference>
<gene>
    <name evidence="7" type="primary">recR</name>
    <name evidence="9" type="ORF">A3I41_02420</name>
</gene>
<evidence type="ECO:0000313" key="10">
    <source>
        <dbReference type="Proteomes" id="UP000176593"/>
    </source>
</evidence>
<dbReference type="GO" id="GO:0003677">
    <property type="term" value="F:DNA binding"/>
    <property type="evidence" value="ECO:0007669"/>
    <property type="project" value="UniProtKB-UniRule"/>
</dbReference>
<evidence type="ECO:0000313" key="9">
    <source>
        <dbReference type="EMBL" id="OGL87940.1"/>
    </source>
</evidence>
<dbReference type="InterPro" id="IPR023627">
    <property type="entry name" value="Rcmb_RecR"/>
</dbReference>
<keyword evidence="6 7" id="KW-0234">DNA repair</keyword>
<reference evidence="9 10" key="1">
    <citation type="journal article" date="2016" name="Nat. Commun.">
        <title>Thousands of microbial genomes shed light on interconnected biogeochemical processes in an aquifer system.</title>
        <authorList>
            <person name="Anantharaman K."/>
            <person name="Brown C.T."/>
            <person name="Hug L.A."/>
            <person name="Sharon I."/>
            <person name="Castelle C.J."/>
            <person name="Probst A.J."/>
            <person name="Thomas B.C."/>
            <person name="Singh A."/>
            <person name="Wilkins M.J."/>
            <person name="Karaoz U."/>
            <person name="Brodie E.L."/>
            <person name="Williams K.H."/>
            <person name="Hubbard S.S."/>
            <person name="Banfield J.F."/>
        </authorList>
    </citation>
    <scope>NUCLEOTIDE SEQUENCE [LARGE SCALE GENOMIC DNA]</scope>
</reference>
<dbReference type="CDD" id="cd01025">
    <property type="entry name" value="TOPRIM_recR"/>
    <property type="match status" value="1"/>
</dbReference>
<evidence type="ECO:0000256" key="5">
    <source>
        <dbReference type="ARBA" id="ARBA00023172"/>
    </source>
</evidence>
<evidence type="ECO:0000256" key="1">
    <source>
        <dbReference type="ARBA" id="ARBA00022723"/>
    </source>
</evidence>
<dbReference type="InterPro" id="IPR034137">
    <property type="entry name" value="TOPRIM_RecR"/>
</dbReference>
<dbReference type="PANTHER" id="PTHR30446:SF0">
    <property type="entry name" value="RECOMBINATION PROTEIN RECR"/>
    <property type="match status" value="1"/>
</dbReference>
<dbReference type="GO" id="GO:0008270">
    <property type="term" value="F:zinc ion binding"/>
    <property type="evidence" value="ECO:0007669"/>
    <property type="project" value="UniProtKB-KW"/>
</dbReference>
<keyword evidence="5 7" id="KW-0233">DNA recombination</keyword>
<keyword evidence="3 7" id="KW-0863">Zinc-finger</keyword>
<dbReference type="InterPro" id="IPR006171">
    <property type="entry name" value="TOPRIM_dom"/>
</dbReference>
<comment type="function">
    <text evidence="7">May play a role in DNA repair. It seems to be involved in an RecBC-independent recombinational process of DNA repair. It may act with RecF and RecO.</text>
</comment>
<evidence type="ECO:0000256" key="2">
    <source>
        <dbReference type="ARBA" id="ARBA00022763"/>
    </source>
</evidence>